<keyword evidence="3" id="KW-1185">Reference proteome</keyword>
<evidence type="ECO:0000256" key="1">
    <source>
        <dbReference type="SAM" id="MobiDB-lite"/>
    </source>
</evidence>
<evidence type="ECO:0000313" key="3">
    <source>
        <dbReference type="Proteomes" id="UP000324222"/>
    </source>
</evidence>
<dbReference type="EMBL" id="VSRR010002242">
    <property type="protein sequence ID" value="MPC30375.1"/>
    <property type="molecule type" value="Genomic_DNA"/>
</dbReference>
<feature type="compositionally biased region" description="Basic and acidic residues" evidence="1">
    <location>
        <begin position="43"/>
        <end position="53"/>
    </location>
</feature>
<organism evidence="2 3">
    <name type="scientific">Portunus trituberculatus</name>
    <name type="common">Swimming crab</name>
    <name type="synonym">Neptunus trituberculatus</name>
    <dbReference type="NCBI Taxonomy" id="210409"/>
    <lineage>
        <taxon>Eukaryota</taxon>
        <taxon>Metazoa</taxon>
        <taxon>Ecdysozoa</taxon>
        <taxon>Arthropoda</taxon>
        <taxon>Crustacea</taxon>
        <taxon>Multicrustacea</taxon>
        <taxon>Malacostraca</taxon>
        <taxon>Eumalacostraca</taxon>
        <taxon>Eucarida</taxon>
        <taxon>Decapoda</taxon>
        <taxon>Pleocyemata</taxon>
        <taxon>Brachyura</taxon>
        <taxon>Eubrachyura</taxon>
        <taxon>Portunoidea</taxon>
        <taxon>Portunidae</taxon>
        <taxon>Portuninae</taxon>
        <taxon>Portunus</taxon>
    </lineage>
</organism>
<reference evidence="2 3" key="1">
    <citation type="submission" date="2019-05" db="EMBL/GenBank/DDBJ databases">
        <title>Another draft genome of Portunus trituberculatus and its Hox gene families provides insights of decapod evolution.</title>
        <authorList>
            <person name="Jeong J.-H."/>
            <person name="Song I."/>
            <person name="Kim S."/>
            <person name="Choi T."/>
            <person name="Kim D."/>
            <person name="Ryu S."/>
            <person name="Kim W."/>
        </authorList>
    </citation>
    <scope>NUCLEOTIDE SEQUENCE [LARGE SCALE GENOMIC DNA]</scope>
    <source>
        <tissue evidence="2">Muscle</tissue>
    </source>
</reference>
<evidence type="ECO:0000313" key="2">
    <source>
        <dbReference type="EMBL" id="MPC30375.1"/>
    </source>
</evidence>
<feature type="region of interest" description="Disordered" evidence="1">
    <location>
        <begin position="1"/>
        <end position="25"/>
    </location>
</feature>
<gene>
    <name evidence="2" type="ORF">E2C01_023638</name>
</gene>
<sequence>MDSRKEIAEGRSRMEMGGKQNEKRLKIDLENKRKCIATSRSYGTKDPRLDPRSRQAPNAISDRRGGTINHKPRHRDKLTPLGWVNVAVVRRRSVLEKFNIRHGLAHCSAFGGMASRGVTAGSMK</sequence>
<feature type="region of interest" description="Disordered" evidence="1">
    <location>
        <begin position="38"/>
        <end position="74"/>
    </location>
</feature>
<protein>
    <submittedName>
        <fullName evidence="2">Uncharacterized protein</fullName>
    </submittedName>
</protein>
<name>A0A5B7EAK3_PORTR</name>
<comment type="caution">
    <text evidence="2">The sequence shown here is derived from an EMBL/GenBank/DDBJ whole genome shotgun (WGS) entry which is preliminary data.</text>
</comment>
<proteinExistence type="predicted"/>
<accession>A0A5B7EAK3</accession>
<dbReference type="AlphaFoldDB" id="A0A5B7EAK3"/>
<dbReference type="Proteomes" id="UP000324222">
    <property type="component" value="Unassembled WGS sequence"/>
</dbReference>